<keyword evidence="3" id="KW-1185">Reference proteome</keyword>
<feature type="signal peptide" evidence="1">
    <location>
        <begin position="1"/>
        <end position="19"/>
    </location>
</feature>
<dbReference type="Pfam" id="PF13715">
    <property type="entry name" value="CarbopepD_reg_2"/>
    <property type="match status" value="1"/>
</dbReference>
<evidence type="ECO:0000313" key="3">
    <source>
        <dbReference type="Proteomes" id="UP001596958"/>
    </source>
</evidence>
<gene>
    <name evidence="2" type="ORF">ACFQZS_00565</name>
</gene>
<reference evidence="3" key="1">
    <citation type="journal article" date="2019" name="Int. J. Syst. Evol. Microbiol.">
        <title>The Global Catalogue of Microorganisms (GCM) 10K type strain sequencing project: providing services to taxonomists for standard genome sequencing and annotation.</title>
        <authorList>
            <consortium name="The Broad Institute Genomics Platform"/>
            <consortium name="The Broad Institute Genome Sequencing Center for Infectious Disease"/>
            <person name="Wu L."/>
            <person name="Ma J."/>
        </authorList>
    </citation>
    <scope>NUCLEOTIDE SEQUENCE [LARGE SCALE GENOMIC DNA]</scope>
    <source>
        <strain evidence="3">CCUG 63418</strain>
    </source>
</reference>
<dbReference type="EMBL" id="JBHTHU010000001">
    <property type="protein sequence ID" value="MFD0748612.1"/>
    <property type="molecule type" value="Genomic_DNA"/>
</dbReference>
<comment type="caution">
    <text evidence="2">The sequence shown here is derived from an EMBL/GenBank/DDBJ whole genome shotgun (WGS) entry which is preliminary data.</text>
</comment>
<dbReference type="InterPro" id="IPR008969">
    <property type="entry name" value="CarboxyPept-like_regulatory"/>
</dbReference>
<keyword evidence="1" id="KW-0732">Signal</keyword>
<feature type="chain" id="PRO_5045693388" evidence="1">
    <location>
        <begin position="20"/>
        <end position="403"/>
    </location>
</feature>
<dbReference type="Proteomes" id="UP001596958">
    <property type="component" value="Unassembled WGS sequence"/>
</dbReference>
<proteinExistence type="predicted"/>
<evidence type="ECO:0000256" key="1">
    <source>
        <dbReference type="SAM" id="SignalP"/>
    </source>
</evidence>
<sequence>MRKLFCFLFLLVCLSTVNAQSAYDITGVITDEKDMPIPGATIFLGDSRKATASDADGKFILRQVQPGKYNVVVKMLGYAVTTHEFILQNKDVKFRFKLAENNLLLNTANISAISRSDREWYLDIFTRCFFGVSNSARDCKIENPDIIRFHYDKQNSVLTASTDDFLIIENKALGYRIKYLLTNFSYDNGHAGGVVAFTGRLFFEDMQGDGQQLKKWEQARADVYLGSITHFFRALFNSKTDENKFVIYQVPDERLLNAYAKKHKQIPQRYYKPVKLLDKFITTTNNGFKLFDLRPLIADSTELYVLYTPKREPKDFMAHGVEITRGFKMPLGQLSFLRPVRDSILINKNGDVSPAANLIKGGFWTWGQMAAFVPSDYQLPPEFEPARLKRFGRGEARRNNQNE</sequence>
<name>A0ABW2YQF0_9SPHI</name>
<dbReference type="SUPFAM" id="SSF49464">
    <property type="entry name" value="Carboxypeptidase regulatory domain-like"/>
    <property type="match status" value="1"/>
</dbReference>
<evidence type="ECO:0000313" key="2">
    <source>
        <dbReference type="EMBL" id="MFD0748612.1"/>
    </source>
</evidence>
<organism evidence="2 3">
    <name type="scientific">Mucilaginibacter calamicampi</name>
    <dbReference type="NCBI Taxonomy" id="1302352"/>
    <lineage>
        <taxon>Bacteria</taxon>
        <taxon>Pseudomonadati</taxon>
        <taxon>Bacteroidota</taxon>
        <taxon>Sphingobacteriia</taxon>
        <taxon>Sphingobacteriales</taxon>
        <taxon>Sphingobacteriaceae</taxon>
        <taxon>Mucilaginibacter</taxon>
    </lineage>
</organism>
<accession>A0ABW2YQF0</accession>
<dbReference type="Gene3D" id="2.60.40.1120">
    <property type="entry name" value="Carboxypeptidase-like, regulatory domain"/>
    <property type="match status" value="1"/>
</dbReference>
<dbReference type="RefSeq" id="WP_377096092.1">
    <property type="nucleotide sequence ID" value="NZ_JBHTHU010000001.1"/>
</dbReference>
<protein>
    <submittedName>
        <fullName evidence="2">Carboxypeptidase-like regulatory domain-containing protein</fullName>
    </submittedName>
</protein>